<proteinExistence type="predicted"/>
<accession>A0A3S5GYJ0</accession>
<dbReference type="PROSITE" id="PS51257">
    <property type="entry name" value="PROKAR_LIPOPROTEIN"/>
    <property type="match status" value="1"/>
</dbReference>
<evidence type="ECO:0000313" key="2">
    <source>
        <dbReference type="EMBL" id="AYM54451.1"/>
    </source>
</evidence>
<evidence type="ECO:0000256" key="1">
    <source>
        <dbReference type="SAM" id="MobiDB-lite"/>
    </source>
</evidence>
<organism evidence="2">
    <name type="scientific">Myxococcus fulvus</name>
    <dbReference type="NCBI Taxonomy" id="33"/>
    <lineage>
        <taxon>Bacteria</taxon>
        <taxon>Pseudomonadati</taxon>
        <taxon>Myxococcota</taxon>
        <taxon>Myxococcia</taxon>
        <taxon>Myxococcales</taxon>
        <taxon>Cystobacterineae</taxon>
        <taxon>Myxococcaceae</taxon>
        <taxon>Myxococcus</taxon>
    </lineage>
</organism>
<dbReference type="AlphaFoldDB" id="A0A3S5GYJ0"/>
<dbReference type="EMBL" id="MH908923">
    <property type="protein sequence ID" value="AYM54451.1"/>
    <property type="molecule type" value="Genomic_DNA"/>
</dbReference>
<feature type="region of interest" description="Disordered" evidence="1">
    <location>
        <begin position="27"/>
        <end position="48"/>
    </location>
</feature>
<sequence length="454" mass="48827">MRSLRTKTVTFGMVLLGWVVLSGCGQPEEGMAPDTRGDDVGRPMASQEAVGPPSVRAWQVLDTGMIYRGNTRSSRIVRDSAGNVLTLASYWRNGSQRTLELLKLNPLGQEVWRKVFAWPVAQLQPAESDFYSFPDLVVDASDNILMAGHAPETMDLGDGALGKRSFVAKFSPAGTLLWRHALCDELGIRAVAVDSQGAVWLGGQVGLNCNVGGGVRWVLEVPGWQGYIAKFAANGDYVFDRAIGGRGDRVEVMDLKTSSDDGIVVVGWRYVFNRGPDRVAFVSKFARNGPHRWFREYPEATGGFYAVAALGDDIVAVGSFSGTMRFKGQDYPGGIWGRGNIAAYSLTGEERWMSLVGAWLKDVSTGPLGIAVLGACDATCPPPEVQFGGTDGVLGLYSPAGSRLWGAGIGPFHGAAWELTYHPTGEVSLTGDADVDTSTTPFSAKQLIQRLRPQ</sequence>
<protein>
    <recommendedName>
        <fullName evidence="3">Lipoprotein</fullName>
    </recommendedName>
</protein>
<reference evidence="2" key="1">
    <citation type="journal article" date="2018" name="J. Ind. Microbiol. Biotechnol.">
        <title>Genome mining reveals uncommon alkylpyrones as type III PKS products from myxobacteria.</title>
        <authorList>
            <person name="Hug J.J."/>
            <person name="Panter F."/>
            <person name="Krug D."/>
            <person name="Muller R."/>
        </authorList>
    </citation>
    <scope>NUCLEOTIDE SEQUENCE</scope>
    <source>
        <strain evidence="2">MCy10608</strain>
    </source>
</reference>
<name>A0A3S5GYJ0_MYXFU</name>
<evidence type="ECO:0008006" key="3">
    <source>
        <dbReference type="Google" id="ProtNLM"/>
    </source>
</evidence>